<comment type="subcellular location">
    <subcellularLocation>
        <location evidence="1">Cytoplasm</location>
    </subcellularLocation>
</comment>
<evidence type="ECO:0000256" key="4">
    <source>
        <dbReference type="ARBA" id="ARBA00022679"/>
    </source>
</evidence>
<dbReference type="Pfam" id="PF07733">
    <property type="entry name" value="DNA_pol3_alpha"/>
    <property type="match status" value="1"/>
</dbReference>
<keyword evidence="4" id="KW-0808">Transferase</keyword>
<gene>
    <name evidence="10" type="ORF">COX68_03070</name>
</gene>
<evidence type="ECO:0000256" key="2">
    <source>
        <dbReference type="ARBA" id="ARBA00012417"/>
    </source>
</evidence>
<dbReference type="GO" id="GO:0006260">
    <property type="term" value="P:DNA replication"/>
    <property type="evidence" value="ECO:0007669"/>
    <property type="project" value="UniProtKB-KW"/>
</dbReference>
<evidence type="ECO:0000256" key="6">
    <source>
        <dbReference type="ARBA" id="ARBA00022705"/>
    </source>
</evidence>
<dbReference type="CDD" id="cd04485">
    <property type="entry name" value="DnaE_OBF"/>
    <property type="match status" value="1"/>
</dbReference>
<reference evidence="11" key="1">
    <citation type="submission" date="2017-09" db="EMBL/GenBank/DDBJ databases">
        <title>Depth-based differentiation of microbial function through sediment-hosted aquifers and enrichment of novel symbionts in the deep terrestrial subsurface.</title>
        <authorList>
            <person name="Probst A.J."/>
            <person name="Ladd B."/>
            <person name="Jarett J.K."/>
            <person name="Geller-Mcgrath D.E."/>
            <person name="Sieber C.M.K."/>
            <person name="Emerson J.B."/>
            <person name="Anantharaman K."/>
            <person name="Thomas B.C."/>
            <person name="Malmstrom R."/>
            <person name="Stieglmeier M."/>
            <person name="Klingl A."/>
            <person name="Woyke T."/>
            <person name="Ryan C.M."/>
            <person name="Banfield J.F."/>
        </authorList>
    </citation>
    <scope>NUCLEOTIDE SEQUENCE [LARGE SCALE GENOMIC DNA]</scope>
</reference>
<dbReference type="InterPro" id="IPR004013">
    <property type="entry name" value="PHP_dom"/>
</dbReference>
<dbReference type="Proteomes" id="UP000228743">
    <property type="component" value="Unassembled WGS sequence"/>
</dbReference>
<feature type="domain" description="Polymerase/histidinol phosphatase N-terminal" evidence="9">
    <location>
        <begin position="4"/>
        <end position="71"/>
    </location>
</feature>
<dbReference type="GO" id="GO:0008408">
    <property type="term" value="F:3'-5' exonuclease activity"/>
    <property type="evidence" value="ECO:0007669"/>
    <property type="project" value="InterPro"/>
</dbReference>
<dbReference type="Pfam" id="PF14579">
    <property type="entry name" value="HHH_6"/>
    <property type="match status" value="1"/>
</dbReference>
<keyword evidence="7" id="KW-0239">DNA-directed DNA polymerase</keyword>
<evidence type="ECO:0000256" key="8">
    <source>
        <dbReference type="ARBA" id="ARBA00049244"/>
    </source>
</evidence>
<dbReference type="EC" id="2.7.7.7" evidence="2"/>
<dbReference type="EMBL" id="PFPX01000080">
    <property type="protein sequence ID" value="PJA09292.1"/>
    <property type="molecule type" value="Genomic_DNA"/>
</dbReference>
<evidence type="ECO:0000313" key="10">
    <source>
        <dbReference type="EMBL" id="PJA09292.1"/>
    </source>
</evidence>
<dbReference type="Pfam" id="PF02811">
    <property type="entry name" value="PHP"/>
    <property type="match status" value="1"/>
</dbReference>
<protein>
    <recommendedName>
        <fullName evidence="3">DNA polymerase III subunit alpha</fullName>
        <ecNumber evidence="2">2.7.7.7</ecNumber>
    </recommendedName>
</protein>
<dbReference type="NCBIfam" id="TIGR00594">
    <property type="entry name" value="polc"/>
    <property type="match status" value="1"/>
</dbReference>
<dbReference type="PANTHER" id="PTHR32294:SF0">
    <property type="entry name" value="DNA POLYMERASE III SUBUNIT ALPHA"/>
    <property type="match status" value="1"/>
</dbReference>
<dbReference type="NCBIfam" id="NF005298">
    <property type="entry name" value="PRK06826.1"/>
    <property type="match status" value="1"/>
</dbReference>
<evidence type="ECO:0000256" key="7">
    <source>
        <dbReference type="ARBA" id="ARBA00022932"/>
    </source>
</evidence>
<dbReference type="GO" id="GO:0003676">
    <property type="term" value="F:nucleic acid binding"/>
    <property type="evidence" value="ECO:0007669"/>
    <property type="project" value="InterPro"/>
</dbReference>
<dbReference type="InterPro" id="IPR029460">
    <property type="entry name" value="DNAPol_HHH"/>
</dbReference>
<dbReference type="SUPFAM" id="SSF89550">
    <property type="entry name" value="PHP domain-like"/>
    <property type="match status" value="1"/>
</dbReference>
<dbReference type="AlphaFoldDB" id="A0A2M7VXT9"/>
<dbReference type="InterPro" id="IPR004805">
    <property type="entry name" value="DnaE2/DnaE/PolC"/>
</dbReference>
<dbReference type="PANTHER" id="PTHR32294">
    <property type="entry name" value="DNA POLYMERASE III SUBUNIT ALPHA"/>
    <property type="match status" value="1"/>
</dbReference>
<dbReference type="GO" id="GO:0003887">
    <property type="term" value="F:DNA-directed DNA polymerase activity"/>
    <property type="evidence" value="ECO:0007669"/>
    <property type="project" value="UniProtKB-KW"/>
</dbReference>
<dbReference type="SMART" id="SM00481">
    <property type="entry name" value="POLIIIAc"/>
    <property type="match status" value="1"/>
</dbReference>
<evidence type="ECO:0000256" key="3">
    <source>
        <dbReference type="ARBA" id="ARBA00019114"/>
    </source>
</evidence>
<evidence type="ECO:0000256" key="5">
    <source>
        <dbReference type="ARBA" id="ARBA00022695"/>
    </source>
</evidence>
<organism evidence="10 11">
    <name type="scientific">Candidatus Falkowbacteria bacterium CG_4_10_14_0_2_um_filter_41_15</name>
    <dbReference type="NCBI Taxonomy" id="1974554"/>
    <lineage>
        <taxon>Bacteria</taxon>
        <taxon>Candidatus Falkowiibacteriota</taxon>
    </lineage>
</organism>
<comment type="caution">
    <text evidence="10">The sequence shown here is derived from an EMBL/GenBank/DDBJ whole genome shotgun (WGS) entry which is preliminary data.</text>
</comment>
<keyword evidence="5" id="KW-0548">Nucleotidyltransferase</keyword>
<dbReference type="InterPro" id="IPR016195">
    <property type="entry name" value="Pol/histidinol_Pase-like"/>
</dbReference>
<dbReference type="NCBIfam" id="NF004226">
    <property type="entry name" value="PRK05673.1"/>
    <property type="match status" value="1"/>
</dbReference>
<evidence type="ECO:0000256" key="1">
    <source>
        <dbReference type="ARBA" id="ARBA00004496"/>
    </source>
</evidence>
<dbReference type="InterPro" id="IPR011708">
    <property type="entry name" value="DNA_pol3_alpha_NTPase_dom"/>
</dbReference>
<dbReference type="Gene3D" id="1.10.10.1600">
    <property type="entry name" value="Bacterial DNA polymerase III alpha subunit, thumb domain"/>
    <property type="match status" value="1"/>
</dbReference>
<proteinExistence type="predicted"/>
<dbReference type="Pfam" id="PF01336">
    <property type="entry name" value="tRNA_anti-codon"/>
    <property type="match status" value="1"/>
</dbReference>
<dbReference type="GO" id="GO:0005737">
    <property type="term" value="C:cytoplasm"/>
    <property type="evidence" value="ECO:0007669"/>
    <property type="project" value="UniProtKB-SubCell"/>
</dbReference>
<comment type="catalytic activity">
    <reaction evidence="8">
        <text>DNA(n) + a 2'-deoxyribonucleoside 5'-triphosphate = DNA(n+1) + diphosphate</text>
        <dbReference type="Rhea" id="RHEA:22508"/>
        <dbReference type="Rhea" id="RHEA-COMP:17339"/>
        <dbReference type="Rhea" id="RHEA-COMP:17340"/>
        <dbReference type="ChEBI" id="CHEBI:33019"/>
        <dbReference type="ChEBI" id="CHEBI:61560"/>
        <dbReference type="ChEBI" id="CHEBI:173112"/>
        <dbReference type="EC" id="2.7.7.7"/>
    </reaction>
</comment>
<evidence type="ECO:0000259" key="9">
    <source>
        <dbReference type="SMART" id="SM00481"/>
    </source>
</evidence>
<dbReference type="CDD" id="cd12113">
    <property type="entry name" value="PHP_PolIIIA_DnaE3"/>
    <property type="match status" value="1"/>
</dbReference>
<dbReference type="Gene3D" id="1.10.150.870">
    <property type="match status" value="1"/>
</dbReference>
<dbReference type="InterPro" id="IPR003141">
    <property type="entry name" value="Pol/His_phosphatase_N"/>
</dbReference>
<dbReference type="InterPro" id="IPR040982">
    <property type="entry name" value="DNA_pol3_finger"/>
</dbReference>
<dbReference type="Pfam" id="PF17657">
    <property type="entry name" value="DNA_pol3_finger"/>
    <property type="match status" value="1"/>
</dbReference>
<accession>A0A2M7VXT9</accession>
<dbReference type="InterPro" id="IPR004365">
    <property type="entry name" value="NA-bd_OB_tRNA"/>
</dbReference>
<dbReference type="Gene3D" id="3.20.20.140">
    <property type="entry name" value="Metal-dependent hydrolases"/>
    <property type="match status" value="1"/>
</dbReference>
<sequence length="1207" mass="136493">MSFVHLHNHSHYSLLDGLTKVEQLVARAKEQGSPAVAITDHGVMYGVIEFYQKCKKAGIKPIIGVEAYLAPNSRHDKNTREDARNFHLILLAKNNVGYKNLIKLTSLAHLEGFYYKPRIDWELLQQYHEGLIACTACLGGEIPRLITGGKLDKARERIMDYQNLFGADSFYLEIQDHPELEGQDRVNKQLIAFSKELNVPLVATNDSHYLYKEHEEAQDILLCLQNKKKLEDTDRMKMLGYGDYSVRPNVEMIAAFKDTPEAVANTLKIATMCNVEIELGNIQLPHFEVPEGHDGNSYLRELCERGLKKRYGLVLDRVVAEGFASLSSADVKKIRDRMDYELEVITKMGWPSYFLIVADFVNWAKDHKIVVGPGRGSAAGSLVCYLTGITNLDPLKYDLLFERFLNPERISMPDIDLDFADIRRSEVIKYVKGKYGQDHVSQIITFGTMAARAAVRDVGRVLNEPYDYCDRLAKMIPMFYKLDQALNEVAELKEIYSQEPAAKRILDYAKTLEGVARHSSMHACGVLITKNPLTDYTPIQYASSSDKEVVCQYSLHPIEDLGLLKVDFLGLKNLTIIESALRIIKNTRGLEIDIDKIPLDDLESYRLFQNGETTGIFQFESSGMKRYLRELKPNEFEDIIAMVALYRPGPMEWIPEYISGKHQSKKIVYLHPKLEPILEKTYGVAIYQEQVMQISRELAGFSKGEADTLRKAMGKKIPTLLAEQKEKFVAGCIQNGVDKELAEKIFSFIEPFAGYGFNRSHAACYALIGYQTAYLKAHFPAEFMAALLTSDQNDIDRIAIEIDECRKMGIQIMPPDVNESYATFTVVTSGTTENRAVSTEEKSNTIRFGLGAVKNVGEHICEVIIAERKAHGPYSDIFNFLERISDRDLNKKSMESLIKTGGLDHYGERGELLANLEMLLNFNKENGKMKDSRQSSLFSDSPHIYVASYPKLIKSPAALEKDVLRWEKELLGLYITEHPLNHYLEYLSGFVVPLIELKGREQEPGVNIAGVISTVKKIITRNNQTMLFVKIEDAITNVELLIFPKLFQETNDMWVVGKIVLGRGRVSDKDQETKVLVNKAIILDEDNPAKSVDDFKKILLESRDEARNNYRQGQTYQKPPAPVETPVVAGPTAPALKIVFGRNLDSTELDHLRALFLAYPGDSLVYFKIKNGQQENILKTGFRVAYQPELIAQIKSDFVGALNIVEN</sequence>
<name>A0A2M7VXT9_9BACT</name>
<dbReference type="InterPro" id="IPR041931">
    <property type="entry name" value="DNA_pol3_alpha_thumb_dom"/>
</dbReference>
<keyword evidence="6" id="KW-0235">DNA replication</keyword>
<evidence type="ECO:0000313" key="11">
    <source>
        <dbReference type="Proteomes" id="UP000228743"/>
    </source>
</evidence>